<dbReference type="CDD" id="cd07033">
    <property type="entry name" value="TPP_PYR_DXS_TK_like"/>
    <property type="match status" value="1"/>
</dbReference>
<feature type="domain" description="Transketolase-like pyrimidine-binding" evidence="12">
    <location>
        <begin position="320"/>
        <end position="485"/>
    </location>
</feature>
<accession>A0A7Y2R9U1</accession>
<dbReference type="PANTHER" id="PTHR43322:SF5">
    <property type="entry name" value="1-DEOXY-D-XYLULOSE-5-PHOSPHATE SYNTHASE, CHLOROPLASTIC"/>
    <property type="match status" value="1"/>
</dbReference>
<comment type="cofactor">
    <cofactor evidence="11">
        <name>Mg(2+)</name>
        <dbReference type="ChEBI" id="CHEBI:18420"/>
    </cofactor>
    <text evidence="11">Binds 1 Mg(2+) ion per subunit.</text>
</comment>
<dbReference type="PROSITE" id="PS00801">
    <property type="entry name" value="TRANSKETOLASE_1"/>
    <property type="match status" value="1"/>
</dbReference>
<evidence type="ECO:0000256" key="11">
    <source>
        <dbReference type="HAMAP-Rule" id="MF_00315"/>
    </source>
</evidence>
<keyword evidence="5 11" id="KW-0479">Metal-binding</keyword>
<feature type="binding site" evidence="11">
    <location>
        <position position="180"/>
    </location>
    <ligand>
        <name>Mg(2+)</name>
        <dbReference type="ChEBI" id="CHEBI:18420"/>
    </ligand>
</feature>
<evidence type="ECO:0000256" key="8">
    <source>
        <dbReference type="ARBA" id="ARBA00023052"/>
    </source>
</evidence>
<feature type="binding site" evidence="11">
    <location>
        <position position="151"/>
    </location>
    <ligand>
        <name>Mg(2+)</name>
        <dbReference type="ChEBI" id="CHEBI:18420"/>
    </ligand>
</feature>
<evidence type="ECO:0000259" key="12">
    <source>
        <dbReference type="SMART" id="SM00861"/>
    </source>
</evidence>
<dbReference type="UniPathway" id="UPA00064">
    <property type="reaction ID" value="UER00091"/>
</dbReference>
<dbReference type="NCBIfam" id="TIGR00204">
    <property type="entry name" value="dxs"/>
    <property type="match status" value="1"/>
</dbReference>
<dbReference type="GO" id="GO:0019288">
    <property type="term" value="P:isopentenyl diphosphate biosynthetic process, methylerythritol 4-phosphate pathway"/>
    <property type="evidence" value="ECO:0007669"/>
    <property type="project" value="UniProtKB-ARBA"/>
</dbReference>
<dbReference type="InterPro" id="IPR005477">
    <property type="entry name" value="Dxylulose-5-P_synthase"/>
</dbReference>
<dbReference type="SMART" id="SM00861">
    <property type="entry name" value="Transket_pyr"/>
    <property type="match status" value="1"/>
</dbReference>
<comment type="catalytic activity">
    <reaction evidence="11">
        <text>D-glyceraldehyde 3-phosphate + pyruvate + H(+) = 1-deoxy-D-xylulose 5-phosphate + CO2</text>
        <dbReference type="Rhea" id="RHEA:12605"/>
        <dbReference type="ChEBI" id="CHEBI:15361"/>
        <dbReference type="ChEBI" id="CHEBI:15378"/>
        <dbReference type="ChEBI" id="CHEBI:16526"/>
        <dbReference type="ChEBI" id="CHEBI:57792"/>
        <dbReference type="ChEBI" id="CHEBI:59776"/>
        <dbReference type="EC" id="2.2.1.7"/>
    </reaction>
</comment>
<name>A0A7Y2R9U1_9HYPH</name>
<proteinExistence type="inferred from homology"/>
<evidence type="ECO:0000256" key="1">
    <source>
        <dbReference type="ARBA" id="ARBA00004980"/>
    </source>
</evidence>
<evidence type="ECO:0000256" key="5">
    <source>
        <dbReference type="ARBA" id="ARBA00022723"/>
    </source>
</evidence>
<evidence type="ECO:0000256" key="4">
    <source>
        <dbReference type="ARBA" id="ARBA00022679"/>
    </source>
</evidence>
<comment type="cofactor">
    <cofactor evidence="11">
        <name>thiamine diphosphate</name>
        <dbReference type="ChEBI" id="CHEBI:58937"/>
    </cofactor>
    <text evidence="11">Binds 1 thiamine pyrophosphate per subunit.</text>
</comment>
<evidence type="ECO:0000256" key="10">
    <source>
        <dbReference type="ARBA" id="ARBA00055605"/>
    </source>
</evidence>
<evidence type="ECO:0000256" key="2">
    <source>
        <dbReference type="ARBA" id="ARBA00011081"/>
    </source>
</evidence>
<feature type="binding site" evidence="11">
    <location>
        <position position="180"/>
    </location>
    <ligand>
        <name>thiamine diphosphate</name>
        <dbReference type="ChEBI" id="CHEBI:58937"/>
    </ligand>
</feature>
<dbReference type="NCBIfam" id="NF003933">
    <property type="entry name" value="PRK05444.2-2"/>
    <property type="match status" value="1"/>
</dbReference>
<keyword evidence="4 11" id="KW-0808">Transferase</keyword>
<keyword evidence="6 11" id="KW-0460">Magnesium</keyword>
<dbReference type="InterPro" id="IPR005475">
    <property type="entry name" value="Transketolase-like_Pyr-bd"/>
</dbReference>
<comment type="pathway">
    <text evidence="1 11">Metabolic intermediate biosynthesis; 1-deoxy-D-xylulose 5-phosphate biosynthesis; 1-deoxy-D-xylulose 5-phosphate from D-glyceraldehyde 3-phosphate and pyruvate: step 1/1.</text>
</comment>
<evidence type="ECO:0000256" key="7">
    <source>
        <dbReference type="ARBA" id="ARBA00022977"/>
    </source>
</evidence>
<comment type="subunit">
    <text evidence="3 11">Homodimer.</text>
</comment>
<keyword evidence="7 11" id="KW-0784">Thiamine biosynthesis</keyword>
<evidence type="ECO:0000256" key="6">
    <source>
        <dbReference type="ARBA" id="ARBA00022842"/>
    </source>
</evidence>
<dbReference type="Proteomes" id="UP000530654">
    <property type="component" value="Unassembled WGS sequence"/>
</dbReference>
<dbReference type="GO" id="GO:0008661">
    <property type="term" value="F:1-deoxy-D-xylulose-5-phosphate synthase activity"/>
    <property type="evidence" value="ECO:0007669"/>
    <property type="project" value="UniProtKB-UniRule"/>
</dbReference>
<dbReference type="GO" id="GO:0016114">
    <property type="term" value="P:terpenoid biosynthetic process"/>
    <property type="evidence" value="ECO:0007669"/>
    <property type="project" value="UniProtKB-UniRule"/>
</dbReference>
<dbReference type="GO" id="GO:0030976">
    <property type="term" value="F:thiamine pyrophosphate binding"/>
    <property type="evidence" value="ECO:0007669"/>
    <property type="project" value="UniProtKB-UniRule"/>
</dbReference>
<sequence>MTQLPKTPLLDQVIYPADLRKLEDRDLPQLAREVRDEMIDAVSRTGGHLGAGLGVVELTIAIHSVFDTPDDRLIFDVGHQCYPHKILTGRRDRIRTLRQEDGLSGFTRRAESEYDPFGAAHSSTSISAGLGMAIAADLDKSDRRVIAVIGDGAMSAGMAYEALNNAGALDARLIVILNDNDMSIAPPTGAMSAYLARLASGRTYMGFRDLGKKLTAYLGKNIDRAITRAVEHARGYVTGGTMFEEMGFYHIGPIDGHSFDHLLPVLRNVRDNGRGPVLIHVVTQKGKGYPPAEAAVDKYHGVNKFDVITGAQARVKPNAPSYTSVFAEALVQEAALDDKIVGITAAMPNGTGLDKLAEAFPSRCFDVGIAEQHAVTFAAGLAAEGYKPFAALYSTFLQRAYDQVVHDVAIQGLPVRFPIDRAGFVGADGPTHAGSFDTTFLTTLPGFVVMAAADEAELKHMVRTAVAYDGGPISFRYPRGEGVGVDMPARGEILQIGKGRIVKEGTKVALLSFGTRLADCLLAAEDLDAAGLSTTVADARFAKPLDHDLIRQLARHHEMVITVEEGAIGGFGSHVMHFLATEGLLDNGLKLRSLVMPDIWMEQAKPEAMNAHAGLDRAGIVSTVFKALGRGVAVGVAG</sequence>
<dbReference type="PANTHER" id="PTHR43322">
    <property type="entry name" value="1-D-DEOXYXYLULOSE 5-PHOSPHATE SYNTHASE-RELATED"/>
    <property type="match status" value="1"/>
</dbReference>
<protein>
    <recommendedName>
        <fullName evidence="11">1-deoxy-D-xylulose-5-phosphate synthase</fullName>
        <ecNumber evidence="11">2.2.1.7</ecNumber>
    </recommendedName>
    <alternativeName>
        <fullName evidence="11">1-deoxyxylulose-5-phosphate synthase</fullName>
        <shortName evidence="11">DXP synthase</shortName>
        <shortName evidence="11">DXPS</shortName>
    </alternativeName>
</protein>
<dbReference type="InterPro" id="IPR049557">
    <property type="entry name" value="Transketolase_CS"/>
</dbReference>
<dbReference type="GO" id="GO:0000287">
    <property type="term" value="F:magnesium ion binding"/>
    <property type="evidence" value="ECO:0007669"/>
    <property type="project" value="UniProtKB-UniRule"/>
</dbReference>
<evidence type="ECO:0000256" key="3">
    <source>
        <dbReference type="ARBA" id="ARBA00011738"/>
    </source>
</evidence>
<dbReference type="EMBL" id="JABEQY010000032">
    <property type="protein sequence ID" value="NNH67006.1"/>
    <property type="molecule type" value="Genomic_DNA"/>
</dbReference>
<dbReference type="FunFam" id="3.40.50.920:FF:000002">
    <property type="entry name" value="1-deoxy-D-xylulose-5-phosphate synthase"/>
    <property type="match status" value="1"/>
</dbReference>
<organism evidence="13 14">
    <name type="scientific">Rhizobium laguerreae</name>
    <dbReference type="NCBI Taxonomy" id="1076926"/>
    <lineage>
        <taxon>Bacteria</taxon>
        <taxon>Pseudomonadati</taxon>
        <taxon>Pseudomonadota</taxon>
        <taxon>Alphaproteobacteria</taxon>
        <taxon>Hyphomicrobiales</taxon>
        <taxon>Rhizobiaceae</taxon>
        <taxon>Rhizobium/Agrobacterium group</taxon>
        <taxon>Rhizobium</taxon>
    </lineage>
</organism>
<dbReference type="InterPro" id="IPR033248">
    <property type="entry name" value="Transketolase_C"/>
</dbReference>
<comment type="similarity">
    <text evidence="2 11">Belongs to the transketolase family. DXPS subfamily.</text>
</comment>
<dbReference type="SUPFAM" id="SSF52518">
    <property type="entry name" value="Thiamin diphosphate-binding fold (THDP-binding)"/>
    <property type="match status" value="2"/>
</dbReference>
<dbReference type="HAMAP" id="MF_00315">
    <property type="entry name" value="DXP_synth"/>
    <property type="match status" value="1"/>
</dbReference>
<dbReference type="InterPro" id="IPR029061">
    <property type="entry name" value="THDP-binding"/>
</dbReference>
<evidence type="ECO:0000313" key="13">
    <source>
        <dbReference type="EMBL" id="NNH67006.1"/>
    </source>
</evidence>
<feature type="binding site" evidence="11">
    <location>
        <begin position="152"/>
        <end position="153"/>
    </location>
    <ligand>
        <name>thiamine diphosphate</name>
        <dbReference type="ChEBI" id="CHEBI:58937"/>
    </ligand>
</feature>
<dbReference type="GO" id="GO:0009228">
    <property type="term" value="P:thiamine biosynthetic process"/>
    <property type="evidence" value="ECO:0007669"/>
    <property type="project" value="UniProtKB-UniRule"/>
</dbReference>
<dbReference type="EC" id="2.2.1.7" evidence="11"/>
<dbReference type="Pfam" id="PF02779">
    <property type="entry name" value="Transket_pyr"/>
    <property type="match status" value="1"/>
</dbReference>
<gene>
    <name evidence="11 13" type="primary">dxs</name>
    <name evidence="13" type="ORF">HLI17_27645</name>
</gene>
<dbReference type="CDD" id="cd02007">
    <property type="entry name" value="TPP_DXS"/>
    <property type="match status" value="1"/>
</dbReference>
<reference evidence="13 14" key="1">
    <citation type="submission" date="2020-04" db="EMBL/GenBank/DDBJ databases">
        <title>Rhizobium bacterial biofertilizers improve the content of phenolic compounds of Lactuca sativa L. under non-saline and saline-stress conditions.</title>
        <authorList>
            <person name="Ayuso-Calles M."/>
            <person name="Garcia-Estevez I."/>
            <person name="Jimenez-Gomez A."/>
            <person name="Flores-Felix J.D."/>
            <person name="Escribano-Bailon M."/>
            <person name="Rivas R."/>
        </authorList>
    </citation>
    <scope>NUCLEOTIDE SEQUENCE [LARGE SCALE GENOMIC DNA]</scope>
    <source>
        <strain evidence="13 14">GPTR02</strain>
    </source>
</reference>
<dbReference type="RefSeq" id="WP_170282386.1">
    <property type="nucleotide sequence ID" value="NZ_JABEQY010000032.1"/>
</dbReference>
<dbReference type="Pfam" id="PF13292">
    <property type="entry name" value="DXP_synthase_N"/>
    <property type="match status" value="1"/>
</dbReference>
<dbReference type="Pfam" id="PF02780">
    <property type="entry name" value="Transketolase_C"/>
    <property type="match status" value="1"/>
</dbReference>
<feature type="binding site" evidence="11">
    <location>
        <position position="371"/>
    </location>
    <ligand>
        <name>thiamine diphosphate</name>
        <dbReference type="ChEBI" id="CHEBI:58937"/>
    </ligand>
</feature>
<dbReference type="InterPro" id="IPR009014">
    <property type="entry name" value="Transketo_C/PFOR_II"/>
</dbReference>
<keyword evidence="8 11" id="KW-0786">Thiamine pyrophosphate</keyword>
<comment type="function">
    <text evidence="10 11">Catalyzes the acyloin condensation reaction between C atoms 2 and 3 of pyruvate and glyceraldehyde 3-phosphate to yield 1-deoxy-D-xylulose-5-phosphate (DXP).</text>
</comment>
<evidence type="ECO:0000256" key="9">
    <source>
        <dbReference type="ARBA" id="ARBA00023229"/>
    </source>
</evidence>
<dbReference type="Gene3D" id="3.40.50.970">
    <property type="match status" value="2"/>
</dbReference>
<dbReference type="Gene3D" id="3.40.50.920">
    <property type="match status" value="1"/>
</dbReference>
<feature type="binding site" evidence="11">
    <location>
        <position position="79"/>
    </location>
    <ligand>
        <name>thiamine diphosphate</name>
        <dbReference type="ChEBI" id="CHEBI:58937"/>
    </ligand>
</feature>
<dbReference type="AlphaFoldDB" id="A0A7Y2R9U1"/>
<comment type="caution">
    <text evidence="13">The sequence shown here is derived from an EMBL/GenBank/DDBJ whole genome shotgun (WGS) entry which is preliminary data.</text>
</comment>
<dbReference type="SUPFAM" id="SSF52922">
    <property type="entry name" value="TK C-terminal domain-like"/>
    <property type="match status" value="1"/>
</dbReference>
<evidence type="ECO:0000313" key="14">
    <source>
        <dbReference type="Proteomes" id="UP000530654"/>
    </source>
</evidence>
<dbReference type="FunFam" id="3.40.50.970:FF:000005">
    <property type="entry name" value="1-deoxy-D-xylulose-5-phosphate synthase"/>
    <property type="match status" value="1"/>
</dbReference>
<feature type="binding site" evidence="11">
    <location>
        <begin position="120"/>
        <end position="122"/>
    </location>
    <ligand>
        <name>thiamine diphosphate</name>
        <dbReference type="ChEBI" id="CHEBI:58937"/>
    </ligand>
</feature>
<feature type="binding site" evidence="11">
    <location>
        <position position="289"/>
    </location>
    <ligand>
        <name>thiamine diphosphate</name>
        <dbReference type="ChEBI" id="CHEBI:58937"/>
    </ligand>
</feature>
<keyword evidence="9 11" id="KW-0414">Isoprene biosynthesis</keyword>